<dbReference type="EMBL" id="JASCZI010272724">
    <property type="protein sequence ID" value="MED6223293.1"/>
    <property type="molecule type" value="Genomic_DNA"/>
</dbReference>
<dbReference type="Proteomes" id="UP001341840">
    <property type="component" value="Unassembled WGS sequence"/>
</dbReference>
<accession>A0ABU6ZMV5</accession>
<feature type="region of interest" description="Disordered" evidence="1">
    <location>
        <begin position="122"/>
        <end position="185"/>
    </location>
</feature>
<feature type="compositionally biased region" description="Basic residues" evidence="1">
    <location>
        <begin position="133"/>
        <end position="149"/>
    </location>
</feature>
<comment type="caution">
    <text evidence="2">The sequence shown here is derived from an EMBL/GenBank/DDBJ whole genome shotgun (WGS) entry which is preliminary data.</text>
</comment>
<sequence length="185" mass="22217">MNSNEARREFWEGFILLLAKIFLCPITNKFISPERHLPLVLDVVNTRRYNWPLQLFTWIKDSIRDFQRKGVKHLSSCMFVLVVILFHRLEYGPLNRYRGPESWFAQWTLAMLDLRATSTLKKIRKNNDDNPDKKKKGKKGTEKKKRSKKIEKEDVRSPKRRKTLVKRKKVDEGEKEEMEEIEKER</sequence>
<evidence type="ECO:0000256" key="1">
    <source>
        <dbReference type="SAM" id="MobiDB-lite"/>
    </source>
</evidence>
<protein>
    <submittedName>
        <fullName evidence="2">Uncharacterized protein</fullName>
    </submittedName>
</protein>
<feature type="compositionally biased region" description="Acidic residues" evidence="1">
    <location>
        <begin position="173"/>
        <end position="185"/>
    </location>
</feature>
<reference evidence="2 3" key="1">
    <citation type="journal article" date="2023" name="Plants (Basel)">
        <title>Bridging the Gap: Combining Genomics and Transcriptomics Approaches to Understand Stylosanthes scabra, an Orphan Legume from the Brazilian Caatinga.</title>
        <authorList>
            <person name="Ferreira-Neto J.R.C."/>
            <person name="da Silva M.D."/>
            <person name="Binneck E."/>
            <person name="de Melo N.F."/>
            <person name="da Silva R.H."/>
            <person name="de Melo A.L.T.M."/>
            <person name="Pandolfi V."/>
            <person name="Bustamante F.O."/>
            <person name="Brasileiro-Vidal A.C."/>
            <person name="Benko-Iseppon A.M."/>
        </authorList>
    </citation>
    <scope>NUCLEOTIDE SEQUENCE [LARGE SCALE GENOMIC DNA]</scope>
    <source>
        <tissue evidence="2">Leaves</tissue>
    </source>
</reference>
<keyword evidence="3" id="KW-1185">Reference proteome</keyword>
<name>A0ABU6ZMV5_9FABA</name>
<gene>
    <name evidence="2" type="ORF">PIB30_072622</name>
</gene>
<proteinExistence type="predicted"/>
<evidence type="ECO:0000313" key="3">
    <source>
        <dbReference type="Proteomes" id="UP001341840"/>
    </source>
</evidence>
<evidence type="ECO:0000313" key="2">
    <source>
        <dbReference type="EMBL" id="MED6223293.1"/>
    </source>
</evidence>
<feature type="compositionally biased region" description="Basic residues" evidence="1">
    <location>
        <begin position="158"/>
        <end position="168"/>
    </location>
</feature>
<organism evidence="2 3">
    <name type="scientific">Stylosanthes scabra</name>
    <dbReference type="NCBI Taxonomy" id="79078"/>
    <lineage>
        <taxon>Eukaryota</taxon>
        <taxon>Viridiplantae</taxon>
        <taxon>Streptophyta</taxon>
        <taxon>Embryophyta</taxon>
        <taxon>Tracheophyta</taxon>
        <taxon>Spermatophyta</taxon>
        <taxon>Magnoliopsida</taxon>
        <taxon>eudicotyledons</taxon>
        <taxon>Gunneridae</taxon>
        <taxon>Pentapetalae</taxon>
        <taxon>rosids</taxon>
        <taxon>fabids</taxon>
        <taxon>Fabales</taxon>
        <taxon>Fabaceae</taxon>
        <taxon>Papilionoideae</taxon>
        <taxon>50 kb inversion clade</taxon>
        <taxon>dalbergioids sensu lato</taxon>
        <taxon>Dalbergieae</taxon>
        <taxon>Pterocarpus clade</taxon>
        <taxon>Stylosanthes</taxon>
    </lineage>
</organism>